<reference evidence="3 4" key="1">
    <citation type="journal article" date="2016" name="Front. Microbiol.">
        <title>Comparative Genomics Analysis of Streptomyces Species Reveals Their Adaptation to the Marine Environment and Their Diversity at the Genomic Level.</title>
        <authorList>
            <person name="Tian X."/>
            <person name="Zhang Z."/>
            <person name="Yang T."/>
            <person name="Chen M."/>
            <person name="Li J."/>
            <person name="Chen F."/>
            <person name="Yang J."/>
            <person name="Li W."/>
            <person name="Zhang B."/>
            <person name="Zhang Z."/>
            <person name="Wu J."/>
            <person name="Zhang C."/>
            <person name="Long L."/>
            <person name="Xiao J."/>
        </authorList>
    </citation>
    <scope>NUCLEOTIDE SEQUENCE [LARGE SCALE GENOMIC DNA]</scope>
    <source>
        <strain evidence="3 4">SCSIO 02100</strain>
    </source>
</reference>
<evidence type="ECO:0000256" key="2">
    <source>
        <dbReference type="ARBA" id="ARBA00022649"/>
    </source>
</evidence>
<dbReference type="InterPro" id="IPR011067">
    <property type="entry name" value="Plasmid_toxin/cell-grow_inhib"/>
</dbReference>
<evidence type="ECO:0000313" key="3">
    <source>
        <dbReference type="EMBL" id="OEV03002.1"/>
    </source>
</evidence>
<evidence type="ECO:0000313" key="4">
    <source>
        <dbReference type="Proteomes" id="UP000176101"/>
    </source>
</evidence>
<dbReference type="GO" id="GO:0004521">
    <property type="term" value="F:RNA endonuclease activity"/>
    <property type="evidence" value="ECO:0007669"/>
    <property type="project" value="TreeGrafter"/>
</dbReference>
<organism evidence="3 4">
    <name type="scientific">Streptomyces oceani</name>
    <dbReference type="NCBI Taxonomy" id="1075402"/>
    <lineage>
        <taxon>Bacteria</taxon>
        <taxon>Bacillati</taxon>
        <taxon>Actinomycetota</taxon>
        <taxon>Actinomycetes</taxon>
        <taxon>Kitasatosporales</taxon>
        <taxon>Streptomycetaceae</taxon>
        <taxon>Streptomyces</taxon>
    </lineage>
</organism>
<comment type="similarity">
    <text evidence="1">Belongs to the PemK/MazF family.</text>
</comment>
<accession>A0A1E7KGD9</accession>
<dbReference type="PANTHER" id="PTHR33988">
    <property type="entry name" value="ENDORIBONUCLEASE MAZF-RELATED"/>
    <property type="match status" value="1"/>
</dbReference>
<dbReference type="SUPFAM" id="SSF50118">
    <property type="entry name" value="Cell growth inhibitor/plasmid maintenance toxic component"/>
    <property type="match status" value="1"/>
</dbReference>
<comment type="caution">
    <text evidence="3">The sequence shown here is derived from an EMBL/GenBank/DDBJ whole genome shotgun (WGS) entry which is preliminary data.</text>
</comment>
<keyword evidence="2" id="KW-1277">Toxin-antitoxin system</keyword>
<dbReference type="PANTHER" id="PTHR33988:SF2">
    <property type="entry name" value="ENDORIBONUCLEASE MAZF"/>
    <property type="match status" value="1"/>
</dbReference>
<dbReference type="PATRIC" id="fig|1075402.3.peg.1614"/>
<name>A0A1E7KGD9_9ACTN</name>
<keyword evidence="4" id="KW-1185">Reference proteome</keyword>
<dbReference type="GO" id="GO:0003677">
    <property type="term" value="F:DNA binding"/>
    <property type="evidence" value="ECO:0007669"/>
    <property type="project" value="InterPro"/>
</dbReference>
<dbReference type="Gene3D" id="2.30.30.110">
    <property type="match status" value="1"/>
</dbReference>
<dbReference type="OrthoDB" id="4225032at2"/>
<dbReference type="GO" id="GO:0006402">
    <property type="term" value="P:mRNA catabolic process"/>
    <property type="evidence" value="ECO:0007669"/>
    <property type="project" value="TreeGrafter"/>
</dbReference>
<dbReference type="Pfam" id="PF02452">
    <property type="entry name" value="PemK_toxin"/>
    <property type="match status" value="1"/>
</dbReference>
<sequence>MVIRGAVYRVDLGDAKRGHEQRGRRFGLVLGPSAMPWSVTTIVPTSTSARAAVFRPELEIVGRRTRLLVDQLRTVDVRYVHGDPVDYLDRDRLAEVEHAVSRYLGL</sequence>
<dbReference type="Proteomes" id="UP000176101">
    <property type="component" value="Unassembled WGS sequence"/>
</dbReference>
<protein>
    <submittedName>
        <fullName evidence="3">Growth inhibitor PemK</fullName>
    </submittedName>
</protein>
<gene>
    <name evidence="3" type="ORF">AN216_13620</name>
</gene>
<proteinExistence type="inferred from homology"/>
<dbReference type="STRING" id="1075402.AN216_13620"/>
<dbReference type="InterPro" id="IPR003477">
    <property type="entry name" value="PemK-like"/>
</dbReference>
<evidence type="ECO:0000256" key="1">
    <source>
        <dbReference type="ARBA" id="ARBA00007521"/>
    </source>
</evidence>
<dbReference type="EMBL" id="LJGU01000126">
    <property type="protein sequence ID" value="OEV03002.1"/>
    <property type="molecule type" value="Genomic_DNA"/>
</dbReference>
<dbReference type="GO" id="GO:0016075">
    <property type="term" value="P:rRNA catabolic process"/>
    <property type="evidence" value="ECO:0007669"/>
    <property type="project" value="TreeGrafter"/>
</dbReference>
<dbReference type="AlphaFoldDB" id="A0A1E7KGD9"/>